<dbReference type="SUPFAM" id="SSF56281">
    <property type="entry name" value="Metallo-hydrolase/oxidoreductase"/>
    <property type="match status" value="1"/>
</dbReference>
<evidence type="ECO:0000259" key="5">
    <source>
        <dbReference type="SMART" id="SM00849"/>
    </source>
</evidence>
<feature type="domain" description="Metallo-beta-lactamase" evidence="5">
    <location>
        <begin position="91"/>
        <end position="290"/>
    </location>
</feature>
<keyword evidence="4" id="KW-0862">Zinc</keyword>
<evidence type="ECO:0000313" key="6">
    <source>
        <dbReference type="EMBL" id="KAA6350681.1"/>
    </source>
</evidence>
<sequence length="313" mass="34965">MNHFRFVFNNYLILKKIEVMRKFIFLFITMVLCITSGRVSAQKTNTLAYRVGNYEIVLLSEGQQKGNPSVLIGATPEILQETIPEGSYPTATNAFLIKTPDKIYLIDTGFGRNLWENIKSAGVSADQIHTIIITHMHGDHIGGLLIDGEKAFPNSQLILSEAEYAYWTSNEEMNKLPENRRGNFLSAQGVVKAYAGQLQLIQPEKLQEKSSDDIYIIEAYGHTPGHVACLLKSGNEQLLIWADLIHVPAVQLLYPHISVTYDVNPEQAAKTRKEFLEYAAKHKIPVAGMHLPYPSMGKVQAVSDSGYAFTPVQ</sequence>
<dbReference type="PANTHER" id="PTHR42978">
    <property type="entry name" value="QUORUM-QUENCHING LACTONASE YTNP-RELATED-RELATED"/>
    <property type="match status" value="1"/>
</dbReference>
<dbReference type="EC" id="3.1.26.11" evidence="6"/>
<dbReference type="Pfam" id="PF00753">
    <property type="entry name" value="Lactamase_B"/>
    <property type="match status" value="1"/>
</dbReference>
<gene>
    <name evidence="6" type="ORF">EZS27_001909</name>
</gene>
<dbReference type="GO" id="GO:0042781">
    <property type="term" value="F:3'-tRNA processing endoribonuclease activity"/>
    <property type="evidence" value="ECO:0007669"/>
    <property type="project" value="UniProtKB-EC"/>
</dbReference>
<protein>
    <submittedName>
        <fullName evidence="6">Ribonuclease BN</fullName>
        <ecNumber evidence="6">3.1.26.11</ecNumber>
    </submittedName>
</protein>
<comment type="similarity">
    <text evidence="1">Belongs to the metallo-beta-lactamase superfamily.</text>
</comment>
<dbReference type="Gene3D" id="3.60.15.10">
    <property type="entry name" value="Ribonuclease Z/Hydroxyacylglutathione hydrolase-like"/>
    <property type="match status" value="1"/>
</dbReference>
<keyword evidence="2" id="KW-0479">Metal-binding</keyword>
<dbReference type="GO" id="GO:0046872">
    <property type="term" value="F:metal ion binding"/>
    <property type="evidence" value="ECO:0007669"/>
    <property type="project" value="UniProtKB-KW"/>
</dbReference>
<dbReference type="EMBL" id="SNRY01000024">
    <property type="protein sequence ID" value="KAA6350681.1"/>
    <property type="molecule type" value="Genomic_DNA"/>
</dbReference>
<evidence type="ECO:0000256" key="1">
    <source>
        <dbReference type="ARBA" id="ARBA00007749"/>
    </source>
</evidence>
<evidence type="ECO:0000256" key="2">
    <source>
        <dbReference type="ARBA" id="ARBA00022723"/>
    </source>
</evidence>
<organism evidence="6">
    <name type="scientific">termite gut metagenome</name>
    <dbReference type="NCBI Taxonomy" id="433724"/>
    <lineage>
        <taxon>unclassified sequences</taxon>
        <taxon>metagenomes</taxon>
        <taxon>organismal metagenomes</taxon>
    </lineage>
</organism>
<keyword evidence="3 6" id="KW-0378">Hydrolase</keyword>
<proteinExistence type="inferred from homology"/>
<reference evidence="6" key="1">
    <citation type="submission" date="2019-03" db="EMBL/GenBank/DDBJ databases">
        <title>Single cell metagenomics reveals metabolic interactions within the superorganism composed of flagellate Streblomastix strix and complex community of Bacteroidetes bacteria on its surface.</title>
        <authorList>
            <person name="Treitli S.C."/>
            <person name="Kolisko M."/>
            <person name="Husnik F."/>
            <person name="Keeling P."/>
            <person name="Hampl V."/>
        </authorList>
    </citation>
    <scope>NUCLEOTIDE SEQUENCE</scope>
    <source>
        <strain evidence="6">STM</strain>
    </source>
</reference>
<accession>A0A5J4SYX2</accession>
<dbReference type="InterPro" id="IPR001279">
    <property type="entry name" value="Metallo-B-lactamas"/>
</dbReference>
<dbReference type="SMART" id="SM00849">
    <property type="entry name" value="Lactamase_B"/>
    <property type="match status" value="1"/>
</dbReference>
<name>A0A5J4SYX2_9ZZZZ</name>
<evidence type="ECO:0000256" key="4">
    <source>
        <dbReference type="ARBA" id="ARBA00022833"/>
    </source>
</evidence>
<dbReference type="InterPro" id="IPR051013">
    <property type="entry name" value="MBL_superfamily_lactonases"/>
</dbReference>
<dbReference type="AlphaFoldDB" id="A0A5J4SYX2"/>
<dbReference type="CDD" id="cd07720">
    <property type="entry name" value="OPHC2-like_MBL-fold"/>
    <property type="match status" value="1"/>
</dbReference>
<dbReference type="PANTHER" id="PTHR42978:SF6">
    <property type="entry name" value="QUORUM-QUENCHING LACTONASE YTNP-RELATED"/>
    <property type="match status" value="1"/>
</dbReference>
<comment type="caution">
    <text evidence="6">The sequence shown here is derived from an EMBL/GenBank/DDBJ whole genome shotgun (WGS) entry which is preliminary data.</text>
</comment>
<dbReference type="InterPro" id="IPR036866">
    <property type="entry name" value="RibonucZ/Hydroxyglut_hydro"/>
</dbReference>
<evidence type="ECO:0000256" key="3">
    <source>
        <dbReference type="ARBA" id="ARBA00022801"/>
    </source>
</evidence>